<dbReference type="Proteomes" id="UP000594263">
    <property type="component" value="Unplaced"/>
</dbReference>
<protein>
    <submittedName>
        <fullName evidence="1">Uncharacterized protein</fullName>
    </submittedName>
</protein>
<organism evidence="1 2">
    <name type="scientific">Kalanchoe fedtschenkoi</name>
    <name type="common">Lavender scallops</name>
    <name type="synonym">South American air plant</name>
    <dbReference type="NCBI Taxonomy" id="63787"/>
    <lineage>
        <taxon>Eukaryota</taxon>
        <taxon>Viridiplantae</taxon>
        <taxon>Streptophyta</taxon>
        <taxon>Embryophyta</taxon>
        <taxon>Tracheophyta</taxon>
        <taxon>Spermatophyta</taxon>
        <taxon>Magnoliopsida</taxon>
        <taxon>eudicotyledons</taxon>
        <taxon>Gunneridae</taxon>
        <taxon>Pentapetalae</taxon>
        <taxon>Saxifragales</taxon>
        <taxon>Crassulaceae</taxon>
        <taxon>Kalanchoe</taxon>
    </lineage>
</organism>
<dbReference type="Gramene" id="Kaladp0840s0032.1.v1.1">
    <property type="protein sequence ID" value="Kaladp0840s0032.1.v1.1"/>
    <property type="gene ID" value="Kaladp0840s0032.v1.1"/>
</dbReference>
<keyword evidence="2" id="KW-1185">Reference proteome</keyword>
<dbReference type="EnsemblPlants" id="Kaladp0840s0032.1.v1.1">
    <property type="protein sequence ID" value="Kaladp0840s0032.1.v1.1"/>
    <property type="gene ID" value="Kaladp0840s0032.v1.1"/>
</dbReference>
<dbReference type="AlphaFoldDB" id="A0A7N0VIZ4"/>
<evidence type="ECO:0000313" key="1">
    <source>
        <dbReference type="EnsemblPlants" id="Kaladp0840s0032.1.v1.1"/>
    </source>
</evidence>
<proteinExistence type="predicted"/>
<name>A0A7N0VIZ4_KALFE</name>
<sequence length="151" mass="17537">MISRDRLVAESIFLYLIRDRLIWKPIPRNSYSLDFATSALILCCPNHTIFQGNRSDDASVLEQMADEAWMLGFKSWDEINKFESEVDDESLSTVEGRSESCALHGYPLSGDELVRRDSIMLWLGCWFFYHCDFARLSMHILKLHLVLVNLE</sequence>
<evidence type="ECO:0000313" key="2">
    <source>
        <dbReference type="Proteomes" id="UP000594263"/>
    </source>
</evidence>
<accession>A0A7N0VIZ4</accession>
<reference evidence="1" key="1">
    <citation type="submission" date="2021-01" db="UniProtKB">
        <authorList>
            <consortium name="EnsemblPlants"/>
        </authorList>
    </citation>
    <scope>IDENTIFICATION</scope>
</reference>